<accession>A0A0P7AWS3</accession>
<feature type="compositionally biased region" description="Polar residues" evidence="2">
    <location>
        <begin position="25"/>
        <end position="43"/>
    </location>
</feature>
<evidence type="ECO:0000313" key="3">
    <source>
        <dbReference type="EMBL" id="KPM42441.1"/>
    </source>
</evidence>
<reference evidence="3 4" key="1">
    <citation type="submission" date="2015-09" db="EMBL/GenBank/DDBJ databases">
        <title>Draft genome of a European isolate of the apple canker pathogen Neonectria ditissima.</title>
        <authorList>
            <person name="Gomez-Cortecero A."/>
            <person name="Harrison R.J."/>
            <person name="Armitage A.D."/>
        </authorList>
    </citation>
    <scope>NUCLEOTIDE SEQUENCE [LARGE SCALE GENOMIC DNA]</scope>
    <source>
        <strain evidence="3 4">R09/05</strain>
    </source>
</reference>
<sequence length="390" mass="44127">MATYSCPGMGDKTGLKPQEAVPSVNVPTKSDPSSAQTPISASGNPPKLPPRCPCLESLCEVEEKLKRATEDLAQERRLHTRTKDDLQRAQMEVDALRKVSEQTEIGTTQLNHKGLNQLTDYEITQKARQLRDEIRNVAVSHFDLNKDPIISQSLAKELNGRLRLPEWAVEAYLRSSATRPAVIQAYLWAFLGEEIFNYGVSWAPEDASLAMRTMTKFILLGFETSTEDNKNWLRKYCHWRAKTSTLVSEAMNLDGQGAVFRHEKVRQLVQKLSHYLRDIASAQMSILKSHLYDIVFHSMDLQEKLSRQFAYICWETIEKRLPYHRDVDSLRSKGRQEHKRGDQVMLVLVPGLAKVTDFAGDDSNAITSLMTIEVAGMPQVTEIAGGKQKR</sequence>
<evidence type="ECO:0000256" key="1">
    <source>
        <dbReference type="SAM" id="Coils"/>
    </source>
</evidence>
<evidence type="ECO:0000256" key="2">
    <source>
        <dbReference type="SAM" id="MobiDB-lite"/>
    </source>
</evidence>
<feature type="region of interest" description="Disordered" evidence="2">
    <location>
        <begin position="1"/>
        <end position="50"/>
    </location>
</feature>
<organism evidence="3 4">
    <name type="scientific">Neonectria ditissima</name>
    <dbReference type="NCBI Taxonomy" id="78410"/>
    <lineage>
        <taxon>Eukaryota</taxon>
        <taxon>Fungi</taxon>
        <taxon>Dikarya</taxon>
        <taxon>Ascomycota</taxon>
        <taxon>Pezizomycotina</taxon>
        <taxon>Sordariomycetes</taxon>
        <taxon>Hypocreomycetidae</taxon>
        <taxon>Hypocreales</taxon>
        <taxon>Nectriaceae</taxon>
        <taxon>Neonectria</taxon>
    </lineage>
</organism>
<protein>
    <submittedName>
        <fullName evidence="3">Uncharacterized protein</fullName>
    </submittedName>
</protein>
<comment type="caution">
    <text evidence="3">The sequence shown here is derived from an EMBL/GenBank/DDBJ whole genome shotgun (WGS) entry which is preliminary data.</text>
</comment>
<name>A0A0P7AWS3_9HYPO</name>
<keyword evidence="4" id="KW-1185">Reference proteome</keyword>
<keyword evidence="1" id="KW-0175">Coiled coil</keyword>
<gene>
    <name evidence="3" type="ORF">AK830_g4099</name>
</gene>
<feature type="coiled-coil region" evidence="1">
    <location>
        <begin position="72"/>
        <end position="99"/>
    </location>
</feature>
<evidence type="ECO:0000313" key="4">
    <source>
        <dbReference type="Proteomes" id="UP000050424"/>
    </source>
</evidence>
<dbReference type="OrthoDB" id="5213630at2759"/>
<dbReference type="AlphaFoldDB" id="A0A0P7AWS3"/>
<dbReference type="Proteomes" id="UP000050424">
    <property type="component" value="Unassembled WGS sequence"/>
</dbReference>
<dbReference type="STRING" id="78410.A0A0P7AWS3"/>
<dbReference type="EMBL" id="LKCW01000048">
    <property type="protein sequence ID" value="KPM42441.1"/>
    <property type="molecule type" value="Genomic_DNA"/>
</dbReference>
<proteinExistence type="predicted"/>